<dbReference type="AlphaFoldDB" id="A0A2T6ZDB9"/>
<dbReference type="GO" id="GO:0005737">
    <property type="term" value="C:cytoplasm"/>
    <property type="evidence" value="ECO:0007669"/>
    <property type="project" value="TreeGrafter"/>
</dbReference>
<proteinExistence type="inferred from homology"/>
<dbReference type="InterPro" id="IPR014001">
    <property type="entry name" value="Helicase_ATP-bd"/>
</dbReference>
<dbReference type="GO" id="GO:0000724">
    <property type="term" value="P:double-strand break repair via homologous recombination"/>
    <property type="evidence" value="ECO:0007669"/>
    <property type="project" value="TreeGrafter"/>
</dbReference>
<dbReference type="OrthoDB" id="2608216at2759"/>
<protein>
    <recommendedName>
        <fullName evidence="2">Helicase ATP-binding domain-containing protein</fullName>
    </recommendedName>
</protein>
<evidence type="ECO:0000313" key="3">
    <source>
        <dbReference type="EMBL" id="PUU73469.1"/>
    </source>
</evidence>
<dbReference type="InterPro" id="IPR027417">
    <property type="entry name" value="P-loop_NTPase"/>
</dbReference>
<dbReference type="InterPro" id="IPR011545">
    <property type="entry name" value="DEAD/DEAH_box_helicase_dom"/>
</dbReference>
<reference evidence="3 4" key="1">
    <citation type="submission" date="2017-04" db="EMBL/GenBank/DDBJ databases">
        <title>Draft genome sequence of Tuber borchii Vittad., a whitish edible truffle.</title>
        <authorList>
            <consortium name="DOE Joint Genome Institute"/>
            <person name="Murat C."/>
            <person name="Kuo A."/>
            <person name="Barry K.W."/>
            <person name="Clum A."/>
            <person name="Dockter R.B."/>
            <person name="Fauchery L."/>
            <person name="Iotti M."/>
            <person name="Kohler A."/>
            <person name="Labutti K."/>
            <person name="Lindquist E.A."/>
            <person name="Lipzen A."/>
            <person name="Ohm R.A."/>
            <person name="Wang M."/>
            <person name="Grigoriev I.V."/>
            <person name="Zambonelli A."/>
            <person name="Martin F.M."/>
        </authorList>
    </citation>
    <scope>NUCLEOTIDE SEQUENCE [LARGE SCALE GENOMIC DNA]</scope>
    <source>
        <strain evidence="3 4">Tbo3840</strain>
    </source>
</reference>
<dbReference type="SUPFAM" id="SSF52540">
    <property type="entry name" value="P-loop containing nucleoside triphosphate hydrolases"/>
    <property type="match status" value="1"/>
</dbReference>
<gene>
    <name evidence="3" type="ORF">B9Z19DRAFT_1004403</name>
</gene>
<dbReference type="GO" id="GO:0005524">
    <property type="term" value="F:ATP binding"/>
    <property type="evidence" value="ECO:0007669"/>
    <property type="project" value="InterPro"/>
</dbReference>
<dbReference type="Pfam" id="PF00270">
    <property type="entry name" value="DEAD"/>
    <property type="match status" value="1"/>
</dbReference>
<dbReference type="PROSITE" id="PS51192">
    <property type="entry name" value="HELICASE_ATP_BIND_1"/>
    <property type="match status" value="1"/>
</dbReference>
<dbReference type="EMBL" id="NESQ01000374">
    <property type="protein sequence ID" value="PUU73469.1"/>
    <property type="molecule type" value="Genomic_DNA"/>
</dbReference>
<evidence type="ECO:0000256" key="1">
    <source>
        <dbReference type="ARBA" id="ARBA00005446"/>
    </source>
</evidence>
<dbReference type="GO" id="GO:0043138">
    <property type="term" value="F:3'-5' DNA helicase activity"/>
    <property type="evidence" value="ECO:0007669"/>
    <property type="project" value="TreeGrafter"/>
</dbReference>
<organism evidence="3 4">
    <name type="scientific">Tuber borchii</name>
    <name type="common">White truffle</name>
    <dbReference type="NCBI Taxonomy" id="42251"/>
    <lineage>
        <taxon>Eukaryota</taxon>
        <taxon>Fungi</taxon>
        <taxon>Dikarya</taxon>
        <taxon>Ascomycota</taxon>
        <taxon>Pezizomycotina</taxon>
        <taxon>Pezizomycetes</taxon>
        <taxon>Pezizales</taxon>
        <taxon>Tuberaceae</taxon>
        <taxon>Tuber</taxon>
    </lineage>
</organism>
<dbReference type="GO" id="GO:0005694">
    <property type="term" value="C:chromosome"/>
    <property type="evidence" value="ECO:0007669"/>
    <property type="project" value="TreeGrafter"/>
</dbReference>
<name>A0A2T6ZDB9_TUBBO</name>
<dbReference type="Proteomes" id="UP000244722">
    <property type="component" value="Unassembled WGS sequence"/>
</dbReference>
<keyword evidence="4" id="KW-1185">Reference proteome</keyword>
<feature type="domain" description="Helicase ATP-binding" evidence="2">
    <location>
        <begin position="1"/>
        <end position="111"/>
    </location>
</feature>
<dbReference type="GO" id="GO:0003676">
    <property type="term" value="F:nucleic acid binding"/>
    <property type="evidence" value="ECO:0007669"/>
    <property type="project" value="InterPro"/>
</dbReference>
<evidence type="ECO:0000259" key="2">
    <source>
        <dbReference type="PROSITE" id="PS51192"/>
    </source>
</evidence>
<dbReference type="PANTHER" id="PTHR13710">
    <property type="entry name" value="DNA HELICASE RECQ FAMILY MEMBER"/>
    <property type="match status" value="1"/>
</dbReference>
<dbReference type="GO" id="GO:0009378">
    <property type="term" value="F:four-way junction helicase activity"/>
    <property type="evidence" value="ECO:0007669"/>
    <property type="project" value="TreeGrafter"/>
</dbReference>
<dbReference type="STRING" id="42251.A0A2T6ZDB9"/>
<dbReference type="GO" id="GO:0005634">
    <property type="term" value="C:nucleus"/>
    <property type="evidence" value="ECO:0007669"/>
    <property type="project" value="TreeGrafter"/>
</dbReference>
<dbReference type="PANTHER" id="PTHR13710:SF149">
    <property type="entry name" value="ATP-DEPENDENT DNA HELICASE TLH2"/>
    <property type="match status" value="1"/>
</dbReference>
<accession>A0A2T6ZDB9</accession>
<comment type="caution">
    <text evidence="3">The sequence shown here is derived from an EMBL/GenBank/DDBJ whole genome shotgun (WGS) entry which is preliminary data.</text>
</comment>
<evidence type="ECO:0000313" key="4">
    <source>
        <dbReference type="Proteomes" id="UP000244722"/>
    </source>
</evidence>
<sequence>MPTGAGKSTVFTVPATFREAKLTLVIVPLAALLDDMVDRCQKLGIRTCQWSDTTQDRRSLGSAEIVVAGTWTSKNDAFRTWVKKVSLDGWLDRIVIDEATYYTHKQHSDLR</sequence>
<dbReference type="Gene3D" id="3.40.50.300">
    <property type="entry name" value="P-loop containing nucleotide triphosphate hydrolases"/>
    <property type="match status" value="1"/>
</dbReference>
<comment type="similarity">
    <text evidence="1">Belongs to the helicase family. RecQ subfamily.</text>
</comment>